<dbReference type="PANTHER" id="PTHR14413:SF16">
    <property type="entry name" value="LARGE RIBOSOMAL SUBUNIT PROTEIN BL17M"/>
    <property type="match status" value="1"/>
</dbReference>
<keyword evidence="7" id="KW-1185">Reference proteome</keyword>
<evidence type="ECO:0000256" key="2">
    <source>
        <dbReference type="ARBA" id="ARBA00022980"/>
    </source>
</evidence>
<dbReference type="AlphaFoldDB" id="A0A0C9QQR7"/>
<dbReference type="KEGG" id="fas:105272362"/>
<evidence type="ECO:0000256" key="4">
    <source>
        <dbReference type="ARBA" id="ARBA00035290"/>
    </source>
</evidence>
<dbReference type="GeneID" id="105272362"/>
<proteinExistence type="inferred from homology"/>
<keyword evidence="3" id="KW-0687">Ribonucleoprotein</keyword>
<evidence type="ECO:0000256" key="3">
    <source>
        <dbReference type="ARBA" id="ARBA00023274"/>
    </source>
</evidence>
<dbReference type="Proteomes" id="UP000694866">
    <property type="component" value="Unplaced"/>
</dbReference>
<dbReference type="InterPro" id="IPR000456">
    <property type="entry name" value="Ribosomal_bL17"/>
</dbReference>
<dbReference type="GO" id="GO:0005762">
    <property type="term" value="C:mitochondrial large ribosomal subunit"/>
    <property type="evidence" value="ECO:0007669"/>
    <property type="project" value="TreeGrafter"/>
</dbReference>
<dbReference type="CTD" id="63875"/>
<reference evidence="6" key="1">
    <citation type="submission" date="2015-01" db="EMBL/GenBank/DDBJ databases">
        <title>Transcriptome Assembly of Fopius arisanus.</title>
        <authorList>
            <person name="Geib S."/>
        </authorList>
    </citation>
    <scope>NUCLEOTIDE SEQUENCE</scope>
</reference>
<dbReference type="Gene3D" id="3.90.1030.10">
    <property type="entry name" value="Ribosomal protein L17"/>
    <property type="match status" value="1"/>
</dbReference>
<organism evidence="6">
    <name type="scientific">Fopius arisanus</name>
    <dbReference type="NCBI Taxonomy" id="64838"/>
    <lineage>
        <taxon>Eukaryota</taxon>
        <taxon>Metazoa</taxon>
        <taxon>Ecdysozoa</taxon>
        <taxon>Arthropoda</taxon>
        <taxon>Hexapoda</taxon>
        <taxon>Insecta</taxon>
        <taxon>Pterygota</taxon>
        <taxon>Neoptera</taxon>
        <taxon>Endopterygota</taxon>
        <taxon>Hymenoptera</taxon>
        <taxon>Apocrita</taxon>
        <taxon>Ichneumonoidea</taxon>
        <taxon>Braconidae</taxon>
        <taxon>Opiinae</taxon>
        <taxon>Fopius</taxon>
    </lineage>
</organism>
<sequence>MNQANVNNLVSKLRFNVQPKYRTLRNSDGLEGRIRKIQKTLTALLKYERIELYWNRADEVRGYADRLISEAIRHGPAHKETMELADFYILEKQLVHKLFKVLAPRYQDYTSSYTKMHKIQRDYPGYWYRKAVLELRGNPYPGLEQPNPFEKKLLHNVLLDEVRKEARLQKYQEMAENLTK</sequence>
<dbReference type="OrthoDB" id="275000at2759"/>
<dbReference type="RefSeq" id="XP_011312766.1">
    <property type="nucleotide sequence ID" value="XM_011314464.1"/>
</dbReference>
<evidence type="ECO:0000313" key="7">
    <source>
        <dbReference type="Proteomes" id="UP000694866"/>
    </source>
</evidence>
<dbReference type="PANTHER" id="PTHR14413">
    <property type="entry name" value="RIBOSOMAL PROTEIN L17"/>
    <property type="match status" value="1"/>
</dbReference>
<gene>
    <name evidence="6" type="primary">MRPL17_0</name>
    <name evidence="8" type="synonym">mRpL17</name>
    <name evidence="6" type="ORF">g.42899</name>
</gene>
<evidence type="ECO:0000256" key="5">
    <source>
        <dbReference type="ARBA" id="ARBA00035413"/>
    </source>
</evidence>
<accession>A0A9R1UA50</accession>
<evidence type="ECO:0000313" key="8">
    <source>
        <dbReference type="RefSeq" id="XP_011312766.1"/>
    </source>
</evidence>
<accession>A0A0C9QQR7</accession>
<protein>
    <recommendedName>
        <fullName evidence="4">Large ribosomal subunit protein bL17m</fullName>
    </recommendedName>
    <alternativeName>
        <fullName evidence="5">39S ribosomal protein L17, mitochondrial</fullName>
    </alternativeName>
</protein>
<dbReference type="EMBL" id="GBYB01006069">
    <property type="protein sequence ID" value="JAG75836.1"/>
    <property type="molecule type" value="Transcribed_RNA"/>
</dbReference>
<keyword evidence="2 8" id="KW-0689">Ribosomal protein</keyword>
<dbReference type="Pfam" id="PF01196">
    <property type="entry name" value="Ribosomal_L17"/>
    <property type="match status" value="1"/>
</dbReference>
<comment type="similarity">
    <text evidence="1">Belongs to the bacterial ribosomal protein bL17 family.</text>
</comment>
<reference evidence="8" key="2">
    <citation type="submission" date="2025-04" db="UniProtKB">
        <authorList>
            <consortium name="RefSeq"/>
        </authorList>
    </citation>
    <scope>IDENTIFICATION</scope>
    <source>
        <strain evidence="8">USDA-PBARC FA_bdor</strain>
        <tissue evidence="8">Whole organism</tissue>
    </source>
</reference>
<dbReference type="InterPro" id="IPR036373">
    <property type="entry name" value="Ribosomal_bL17_sf"/>
</dbReference>
<evidence type="ECO:0000256" key="1">
    <source>
        <dbReference type="ARBA" id="ARBA00008777"/>
    </source>
</evidence>
<dbReference type="GO" id="GO:0003735">
    <property type="term" value="F:structural constituent of ribosome"/>
    <property type="evidence" value="ECO:0007669"/>
    <property type="project" value="InterPro"/>
</dbReference>
<dbReference type="SUPFAM" id="SSF64263">
    <property type="entry name" value="Prokaryotic ribosomal protein L17"/>
    <property type="match status" value="1"/>
</dbReference>
<dbReference type="FunFam" id="3.90.1030.10:FF:000009">
    <property type="entry name" value="39S ribosomal protein L17, mitochondrial"/>
    <property type="match status" value="1"/>
</dbReference>
<dbReference type="GO" id="GO:0006412">
    <property type="term" value="P:translation"/>
    <property type="evidence" value="ECO:0007669"/>
    <property type="project" value="InterPro"/>
</dbReference>
<evidence type="ECO:0000313" key="6">
    <source>
        <dbReference type="EMBL" id="JAG75836.1"/>
    </source>
</evidence>
<name>A0A0C9QQR7_9HYME</name>